<evidence type="ECO:0000313" key="3">
    <source>
        <dbReference type="Proteomes" id="UP001144372"/>
    </source>
</evidence>
<organism evidence="2 3">
    <name type="scientific">Desulforhabdus amnigena</name>
    <dbReference type="NCBI Taxonomy" id="40218"/>
    <lineage>
        <taxon>Bacteria</taxon>
        <taxon>Pseudomonadati</taxon>
        <taxon>Thermodesulfobacteriota</taxon>
        <taxon>Syntrophobacteria</taxon>
        <taxon>Syntrophobacterales</taxon>
        <taxon>Syntrophobacteraceae</taxon>
        <taxon>Desulforhabdus</taxon>
    </lineage>
</organism>
<dbReference type="RefSeq" id="WP_281793174.1">
    <property type="nucleotide sequence ID" value="NZ_BSDR01000001.1"/>
</dbReference>
<dbReference type="Gene3D" id="3.30.1330.40">
    <property type="entry name" value="RutC-like"/>
    <property type="match status" value="1"/>
</dbReference>
<accession>A0A9W6FSD1</accession>
<dbReference type="CDD" id="cd00448">
    <property type="entry name" value="YjgF_YER057c_UK114_family"/>
    <property type="match status" value="1"/>
</dbReference>
<dbReference type="AlphaFoldDB" id="A0A9W6FSD1"/>
<proteinExistence type="inferred from homology"/>
<dbReference type="FunFam" id="3.30.1330.40:FF:000001">
    <property type="entry name" value="L-PSP family endoribonuclease"/>
    <property type="match status" value="1"/>
</dbReference>
<dbReference type="Pfam" id="PF01042">
    <property type="entry name" value="Ribonuc_L-PSP"/>
    <property type="match status" value="1"/>
</dbReference>
<dbReference type="SUPFAM" id="SSF55298">
    <property type="entry name" value="YjgF-like"/>
    <property type="match status" value="1"/>
</dbReference>
<comment type="caution">
    <text evidence="2">The sequence shown here is derived from an EMBL/GenBank/DDBJ whole genome shotgun (WGS) entry which is preliminary data.</text>
</comment>
<dbReference type="PANTHER" id="PTHR11803:SF58">
    <property type="entry name" value="PROTEIN HMF1-RELATED"/>
    <property type="match status" value="1"/>
</dbReference>
<evidence type="ECO:0000313" key="2">
    <source>
        <dbReference type="EMBL" id="GLI33904.1"/>
    </source>
</evidence>
<protein>
    <submittedName>
        <fullName evidence="2">Reactive intermediate/imine deaminase</fullName>
    </submittedName>
</protein>
<keyword evidence="3" id="KW-1185">Reference proteome</keyword>
<comment type="similarity">
    <text evidence="1">Belongs to the RutC family.</text>
</comment>
<name>A0A9W6FSD1_9BACT</name>
<sequence>MSCEVIQTDQAPAAIGPYSQGIKAGGWLFVSGQIALKPGSVELVSEDFADQARQALNNMQNILKAAGYGLSDVAAVDVFVTDMGQFSVFNTIYEEYFSNHKPARAVVEVRGLPKGAKVEVKCTAFRSF</sequence>
<dbReference type="EMBL" id="BSDR01000001">
    <property type="protein sequence ID" value="GLI33904.1"/>
    <property type="molecule type" value="Genomic_DNA"/>
</dbReference>
<dbReference type="Proteomes" id="UP001144372">
    <property type="component" value="Unassembled WGS sequence"/>
</dbReference>
<dbReference type="GO" id="GO:0019239">
    <property type="term" value="F:deaminase activity"/>
    <property type="evidence" value="ECO:0007669"/>
    <property type="project" value="TreeGrafter"/>
</dbReference>
<gene>
    <name evidence="2" type="ORF">DAMNIGENAA_13370</name>
</gene>
<dbReference type="GO" id="GO:0005829">
    <property type="term" value="C:cytosol"/>
    <property type="evidence" value="ECO:0007669"/>
    <property type="project" value="TreeGrafter"/>
</dbReference>
<dbReference type="InterPro" id="IPR006175">
    <property type="entry name" value="YjgF/YER057c/UK114"/>
</dbReference>
<dbReference type="InterPro" id="IPR006056">
    <property type="entry name" value="RidA"/>
</dbReference>
<reference evidence="2" key="1">
    <citation type="submission" date="2022-12" db="EMBL/GenBank/DDBJ databases">
        <title>Reference genome sequencing for broad-spectrum identification of bacterial and archaeal isolates by mass spectrometry.</title>
        <authorList>
            <person name="Sekiguchi Y."/>
            <person name="Tourlousse D.M."/>
        </authorList>
    </citation>
    <scope>NUCLEOTIDE SEQUENCE</scope>
    <source>
        <strain evidence="2">ASRB1</strain>
    </source>
</reference>
<dbReference type="NCBIfam" id="TIGR00004">
    <property type="entry name" value="Rid family detoxifying hydrolase"/>
    <property type="match status" value="1"/>
</dbReference>
<evidence type="ECO:0000256" key="1">
    <source>
        <dbReference type="ARBA" id="ARBA00010552"/>
    </source>
</evidence>
<dbReference type="InterPro" id="IPR035959">
    <property type="entry name" value="RutC-like_sf"/>
</dbReference>
<dbReference type="PANTHER" id="PTHR11803">
    <property type="entry name" value="2-IMINOBUTANOATE/2-IMINOPROPANOATE DEAMINASE RIDA"/>
    <property type="match status" value="1"/>
</dbReference>